<organism evidence="5 6">
    <name type="scientific">Amycolatopsis carbonis</name>
    <dbReference type="NCBI Taxonomy" id="715471"/>
    <lineage>
        <taxon>Bacteria</taxon>
        <taxon>Bacillati</taxon>
        <taxon>Actinomycetota</taxon>
        <taxon>Actinomycetes</taxon>
        <taxon>Pseudonocardiales</taxon>
        <taxon>Pseudonocardiaceae</taxon>
        <taxon>Amycolatopsis</taxon>
    </lineage>
</organism>
<dbReference type="RefSeq" id="WP_285972701.1">
    <property type="nucleotide sequence ID" value="NZ_CP127294.1"/>
</dbReference>
<dbReference type="PANTHER" id="PTHR24322:SF736">
    <property type="entry name" value="RETINOL DEHYDROGENASE 10"/>
    <property type="match status" value="1"/>
</dbReference>
<dbReference type="CDD" id="cd05233">
    <property type="entry name" value="SDR_c"/>
    <property type="match status" value="1"/>
</dbReference>
<dbReference type="AlphaFoldDB" id="A0A9Y2ILH2"/>
<proteinExistence type="inferred from homology"/>
<accession>A0A9Y2ILH2</accession>
<gene>
    <name evidence="5" type="ORF">QRX50_15870</name>
</gene>
<evidence type="ECO:0000313" key="6">
    <source>
        <dbReference type="Proteomes" id="UP001236014"/>
    </source>
</evidence>
<comment type="similarity">
    <text evidence="1 3">Belongs to the short-chain dehydrogenases/reductases (SDR) family.</text>
</comment>
<dbReference type="Pfam" id="PF00106">
    <property type="entry name" value="adh_short"/>
    <property type="match status" value="1"/>
</dbReference>
<keyword evidence="6" id="KW-1185">Reference proteome</keyword>
<dbReference type="NCBIfam" id="NF005878">
    <property type="entry name" value="PRK07825.1"/>
    <property type="match status" value="1"/>
</dbReference>
<name>A0A9Y2ILH2_9PSEU</name>
<keyword evidence="2" id="KW-0560">Oxidoreductase</keyword>
<reference evidence="5 6" key="1">
    <citation type="submission" date="2023-06" db="EMBL/GenBank/DDBJ databases">
        <authorList>
            <person name="Oyuntsetseg B."/>
            <person name="Kim S.B."/>
        </authorList>
    </citation>
    <scope>NUCLEOTIDE SEQUENCE [LARGE SCALE GENOMIC DNA]</scope>
    <source>
        <strain evidence="5 6">2-15</strain>
    </source>
</reference>
<evidence type="ECO:0000313" key="5">
    <source>
        <dbReference type="EMBL" id="WIX82124.1"/>
    </source>
</evidence>
<evidence type="ECO:0000256" key="2">
    <source>
        <dbReference type="ARBA" id="ARBA00023002"/>
    </source>
</evidence>
<dbReference type="PANTHER" id="PTHR24322">
    <property type="entry name" value="PKSB"/>
    <property type="match status" value="1"/>
</dbReference>
<evidence type="ECO:0000259" key="4">
    <source>
        <dbReference type="SMART" id="SM00822"/>
    </source>
</evidence>
<dbReference type="PRINTS" id="PR00081">
    <property type="entry name" value="GDHRDH"/>
</dbReference>
<dbReference type="InterPro" id="IPR020904">
    <property type="entry name" value="Sc_DH/Rdtase_CS"/>
</dbReference>
<dbReference type="InterPro" id="IPR002347">
    <property type="entry name" value="SDR_fam"/>
</dbReference>
<dbReference type="GO" id="GO:0016616">
    <property type="term" value="F:oxidoreductase activity, acting on the CH-OH group of donors, NAD or NADP as acceptor"/>
    <property type="evidence" value="ECO:0007669"/>
    <property type="project" value="TreeGrafter"/>
</dbReference>
<dbReference type="FunFam" id="3.40.50.720:FF:000084">
    <property type="entry name" value="Short-chain dehydrogenase reductase"/>
    <property type="match status" value="1"/>
</dbReference>
<dbReference type="PRINTS" id="PR00080">
    <property type="entry name" value="SDRFAMILY"/>
</dbReference>
<dbReference type="Gene3D" id="3.40.50.720">
    <property type="entry name" value="NAD(P)-binding Rossmann-like Domain"/>
    <property type="match status" value="1"/>
</dbReference>
<dbReference type="SUPFAM" id="SSF51735">
    <property type="entry name" value="NAD(P)-binding Rossmann-fold domains"/>
    <property type="match status" value="1"/>
</dbReference>
<feature type="domain" description="Ketoreductase" evidence="4">
    <location>
        <begin position="11"/>
        <end position="188"/>
    </location>
</feature>
<dbReference type="InterPro" id="IPR057326">
    <property type="entry name" value="KR_dom"/>
</dbReference>
<evidence type="ECO:0000256" key="3">
    <source>
        <dbReference type="RuleBase" id="RU000363"/>
    </source>
</evidence>
<protein>
    <submittedName>
        <fullName evidence="5">SDR family oxidoreductase</fullName>
    </submittedName>
</protein>
<dbReference type="EMBL" id="CP127294">
    <property type="protein sequence ID" value="WIX82124.1"/>
    <property type="molecule type" value="Genomic_DNA"/>
</dbReference>
<evidence type="ECO:0000256" key="1">
    <source>
        <dbReference type="ARBA" id="ARBA00006484"/>
    </source>
</evidence>
<dbReference type="InterPro" id="IPR036291">
    <property type="entry name" value="NAD(P)-bd_dom_sf"/>
</dbReference>
<dbReference type="KEGG" id="acab:QRX50_15870"/>
<dbReference type="PROSITE" id="PS00061">
    <property type="entry name" value="ADH_SHORT"/>
    <property type="match status" value="1"/>
</dbReference>
<dbReference type="SMART" id="SM00822">
    <property type="entry name" value="PKS_KR"/>
    <property type="match status" value="1"/>
</dbReference>
<sequence>MAKQPRSLSGKVIVITGGAQGIGAATATALKRLGARVVLGDLDHVRAEKTAGELGPEAVALPLDVTDTKAFTEFLDEVERQVGPIDVLINNAGIMPLAPLDEEDDAATRRMLEINLHAVIHGTREAVKRMKPRGTGHIVNVASMAGKSGFPGAATYCATKHAVVGLSEAVHLELRGTGVSVSCVMPAVVRTELASGLGEAKFIKSVGPEDVAAAIADALKYPKFDVFVPKSLDFTGRITRLFPRAFGEWFVRALGGDQLLASAAHSPARAEYESRAAQSAPAADSGN</sequence>
<dbReference type="Proteomes" id="UP001236014">
    <property type="component" value="Chromosome"/>
</dbReference>